<dbReference type="Proteomes" id="UP000720344">
    <property type="component" value="Unassembled WGS sequence"/>
</dbReference>
<dbReference type="NCBIfam" id="TIGR00229">
    <property type="entry name" value="sensory_box"/>
    <property type="match status" value="1"/>
</dbReference>
<dbReference type="Pfam" id="PF00512">
    <property type="entry name" value="HisKA"/>
    <property type="match status" value="1"/>
</dbReference>
<dbReference type="EC" id="2.7.13.3" evidence="2"/>
<dbReference type="SMART" id="SM00388">
    <property type="entry name" value="HisKA"/>
    <property type="match status" value="1"/>
</dbReference>
<accession>A0ABX0WLA4</accession>
<dbReference type="InterPro" id="IPR035965">
    <property type="entry name" value="PAS-like_dom_sf"/>
</dbReference>
<comment type="catalytic activity">
    <reaction evidence="1">
        <text>ATP + protein L-histidine = ADP + protein N-phospho-L-histidine.</text>
        <dbReference type="EC" id="2.7.13.3"/>
    </reaction>
</comment>
<evidence type="ECO:0000259" key="10">
    <source>
        <dbReference type="PROSITE" id="PS50113"/>
    </source>
</evidence>
<dbReference type="PROSITE" id="PS50110">
    <property type="entry name" value="RESPONSE_REGULATORY"/>
    <property type="match status" value="2"/>
</dbReference>
<proteinExistence type="predicted"/>
<feature type="domain" description="Response regulatory" evidence="8">
    <location>
        <begin position="794"/>
        <end position="913"/>
    </location>
</feature>
<dbReference type="Pfam" id="PF13426">
    <property type="entry name" value="PAS_9"/>
    <property type="match status" value="1"/>
</dbReference>
<dbReference type="SMART" id="SM00448">
    <property type="entry name" value="REC"/>
    <property type="match status" value="2"/>
</dbReference>
<dbReference type="CDD" id="cd17546">
    <property type="entry name" value="REC_hyHK_CKI1_RcsC-like"/>
    <property type="match status" value="2"/>
</dbReference>
<gene>
    <name evidence="11" type="ORF">HCX48_12750</name>
</gene>
<organism evidence="11 12">
    <name type="scientific">Rhodocyclus gracilis</name>
    <dbReference type="NCBI Taxonomy" id="2929842"/>
    <lineage>
        <taxon>Bacteria</taxon>
        <taxon>Pseudomonadati</taxon>
        <taxon>Pseudomonadota</taxon>
        <taxon>Betaproteobacteria</taxon>
        <taxon>Rhodocyclales</taxon>
        <taxon>Rhodocyclaceae</taxon>
        <taxon>Rhodocyclus</taxon>
    </lineage>
</organism>
<dbReference type="PANTHER" id="PTHR45339">
    <property type="entry name" value="HYBRID SIGNAL TRANSDUCTION HISTIDINE KINASE J"/>
    <property type="match status" value="1"/>
</dbReference>
<feature type="transmembrane region" description="Helical" evidence="6">
    <location>
        <begin position="196"/>
        <end position="218"/>
    </location>
</feature>
<dbReference type="PROSITE" id="PS50112">
    <property type="entry name" value="PAS"/>
    <property type="match status" value="1"/>
</dbReference>
<dbReference type="CDD" id="cd00130">
    <property type="entry name" value="PAS"/>
    <property type="match status" value="1"/>
</dbReference>
<dbReference type="InterPro" id="IPR001789">
    <property type="entry name" value="Sig_transdc_resp-reg_receiver"/>
</dbReference>
<keyword evidence="12" id="KW-1185">Reference proteome</keyword>
<evidence type="ECO:0000259" key="8">
    <source>
        <dbReference type="PROSITE" id="PS50110"/>
    </source>
</evidence>
<dbReference type="PROSITE" id="PS50113">
    <property type="entry name" value="PAC"/>
    <property type="match status" value="1"/>
</dbReference>
<dbReference type="InterPro" id="IPR036890">
    <property type="entry name" value="HATPase_C_sf"/>
</dbReference>
<comment type="caution">
    <text evidence="11">The sequence shown here is derived from an EMBL/GenBank/DDBJ whole genome shotgun (WGS) entry which is preliminary data.</text>
</comment>
<dbReference type="InterPro" id="IPR003594">
    <property type="entry name" value="HATPase_dom"/>
</dbReference>
<dbReference type="Pfam" id="PF00072">
    <property type="entry name" value="Response_reg"/>
    <property type="match status" value="2"/>
</dbReference>
<feature type="compositionally biased region" description="Pro residues" evidence="5">
    <location>
        <begin position="926"/>
        <end position="936"/>
    </location>
</feature>
<evidence type="ECO:0000259" key="7">
    <source>
        <dbReference type="PROSITE" id="PS50109"/>
    </source>
</evidence>
<evidence type="ECO:0000256" key="3">
    <source>
        <dbReference type="ARBA" id="ARBA00022553"/>
    </source>
</evidence>
<sequence>MSIVKTVAPDVSINTKKSSATALRQLRRARVLNIVFALASIAGVALVVAFERFSVLQEEYLAANFDSVHSARTLLKTRSFLDMAAQELDDARGDPTHRVENINRAIGHLMLAENYADEGGNDGKERRRALFARIQSTRLAIENEQRSHAGQPATAPHQLDHVRELAAEAGINELESWGNLSALNNALANRMQQIRIFIIFFVALLLLILGGLAHMLMWTRRAEIDLRRAKLATEVIQQTTLDTSPMGIVYIDTSNMDDRRVSVVNQPMAKMFGYPIESMIGLKVGLLYAEPGTYERFSREKPPLLAAGSVVREEVLMRRRDGNHFWCSLSIKSIDPGDITRGVVWTCEDISERKEVERQLMQAREHAEAASRAKNEFLANISHELRSPFAGILGMLELLQRTPLDDSQRRYTRLAEDAALHMQVLVNDLLDLSRIESGRIFLDAAPFDLPRLLANIAEQYRERTESRGLAFVLDSHDVQVERLLGDPVRLRQIIENLLGNAIKFTRTGEIRLEATCVVSGKETARLQLRVIDTGIGVSPALHEQIFDKFVQVDPSTTRTQGGVGLGLAICRQLLNQMGGQIRVDSRPGEGSCFSVDVELPIASGPLGELLTTGGNADGDLRQNLLLPSPTNLTPSVLRGVRVLLVDDQETTRVACAELLRDAGCEVCEAADGDAAVEQALRQKPALILMDCQMPGTDGYQATRRIRAAEAADARGEHTPIIALTAHATAADRAKCLASGMDDYLTKPVASALLLGRMAAFLASKRMAASDPAESATALPRQRPMATDGAAFCGTLLLVEDNPAIQEATRHLLEQAGCTVVAADDGEAALSALAAQEFDLVLMDCKLPTLDGWEATRRWRSHERQQRLAPTAIIALTAANDEETRERCAAAGMNGVLVKPFAGSQLISLLTCWLGESSAPPSSADEPTPPPPALPPA</sequence>
<keyword evidence="6" id="KW-0472">Membrane</keyword>
<dbReference type="InterPro" id="IPR005467">
    <property type="entry name" value="His_kinase_dom"/>
</dbReference>
<dbReference type="SUPFAM" id="SSF55874">
    <property type="entry name" value="ATPase domain of HSP90 chaperone/DNA topoisomerase II/histidine kinase"/>
    <property type="match status" value="1"/>
</dbReference>
<dbReference type="PANTHER" id="PTHR45339:SF5">
    <property type="entry name" value="HISTIDINE KINASE"/>
    <property type="match status" value="1"/>
</dbReference>
<dbReference type="InterPro" id="IPR004358">
    <property type="entry name" value="Sig_transdc_His_kin-like_C"/>
</dbReference>
<dbReference type="InterPro" id="IPR003661">
    <property type="entry name" value="HisK_dim/P_dom"/>
</dbReference>
<name>A0ABX0WLA4_9RHOO</name>
<feature type="compositionally biased region" description="Low complexity" evidence="5">
    <location>
        <begin position="916"/>
        <end position="925"/>
    </location>
</feature>
<evidence type="ECO:0000313" key="12">
    <source>
        <dbReference type="Proteomes" id="UP000720344"/>
    </source>
</evidence>
<evidence type="ECO:0000256" key="2">
    <source>
        <dbReference type="ARBA" id="ARBA00012438"/>
    </source>
</evidence>
<feature type="modified residue" description="4-aspartylphosphate" evidence="4">
    <location>
        <position position="690"/>
    </location>
</feature>
<evidence type="ECO:0000256" key="4">
    <source>
        <dbReference type="PROSITE-ProRule" id="PRU00169"/>
    </source>
</evidence>
<dbReference type="Pfam" id="PF02518">
    <property type="entry name" value="HATPase_c"/>
    <property type="match status" value="1"/>
</dbReference>
<keyword evidence="6" id="KW-0812">Transmembrane</keyword>
<dbReference type="SMART" id="SM00387">
    <property type="entry name" value="HATPase_c"/>
    <property type="match status" value="1"/>
</dbReference>
<feature type="domain" description="Response regulatory" evidence="8">
    <location>
        <begin position="641"/>
        <end position="761"/>
    </location>
</feature>
<evidence type="ECO:0000313" key="11">
    <source>
        <dbReference type="EMBL" id="NJA90081.1"/>
    </source>
</evidence>
<protein>
    <recommendedName>
        <fullName evidence="2">histidine kinase</fullName>
        <ecNumber evidence="2">2.7.13.3</ecNumber>
    </recommendedName>
</protein>
<dbReference type="SUPFAM" id="SSF55785">
    <property type="entry name" value="PYP-like sensor domain (PAS domain)"/>
    <property type="match status" value="1"/>
</dbReference>
<dbReference type="InterPro" id="IPR000014">
    <property type="entry name" value="PAS"/>
</dbReference>
<dbReference type="SUPFAM" id="SSF47384">
    <property type="entry name" value="Homodimeric domain of signal transducing histidine kinase"/>
    <property type="match status" value="1"/>
</dbReference>
<feature type="domain" description="PAC" evidence="10">
    <location>
        <begin position="311"/>
        <end position="362"/>
    </location>
</feature>
<feature type="domain" description="PAS" evidence="9">
    <location>
        <begin position="233"/>
        <end position="281"/>
    </location>
</feature>
<dbReference type="InterPro" id="IPR036097">
    <property type="entry name" value="HisK_dim/P_sf"/>
</dbReference>
<dbReference type="RefSeq" id="WP_167682625.1">
    <property type="nucleotide sequence ID" value="NZ_JAATWB010000011.1"/>
</dbReference>
<keyword evidence="3 4" id="KW-0597">Phosphoprotein</keyword>
<feature type="region of interest" description="Disordered" evidence="5">
    <location>
        <begin position="915"/>
        <end position="936"/>
    </location>
</feature>
<dbReference type="InterPro" id="IPR011006">
    <property type="entry name" value="CheY-like_superfamily"/>
</dbReference>
<evidence type="ECO:0000259" key="9">
    <source>
        <dbReference type="PROSITE" id="PS50112"/>
    </source>
</evidence>
<evidence type="ECO:0000256" key="1">
    <source>
        <dbReference type="ARBA" id="ARBA00000085"/>
    </source>
</evidence>
<keyword evidence="6" id="KW-1133">Transmembrane helix</keyword>
<dbReference type="Gene3D" id="1.10.287.130">
    <property type="match status" value="1"/>
</dbReference>
<evidence type="ECO:0000256" key="5">
    <source>
        <dbReference type="SAM" id="MobiDB-lite"/>
    </source>
</evidence>
<dbReference type="CDD" id="cd16922">
    <property type="entry name" value="HATPase_EvgS-ArcB-TorS-like"/>
    <property type="match status" value="1"/>
</dbReference>
<dbReference type="InterPro" id="IPR000700">
    <property type="entry name" value="PAS-assoc_C"/>
</dbReference>
<dbReference type="PROSITE" id="PS50109">
    <property type="entry name" value="HIS_KIN"/>
    <property type="match status" value="1"/>
</dbReference>
<feature type="transmembrane region" description="Helical" evidence="6">
    <location>
        <begin position="31"/>
        <end position="50"/>
    </location>
</feature>
<dbReference type="Gene3D" id="3.30.450.20">
    <property type="entry name" value="PAS domain"/>
    <property type="match status" value="1"/>
</dbReference>
<reference evidence="12" key="1">
    <citation type="submission" date="2020-03" db="EMBL/GenBank/DDBJ databases">
        <title>Whole-genome sequence of the purple nonsulfur bacterium Rhodocyclus tenuis DSM112.</title>
        <authorList>
            <person name="Kyndt J.A."/>
            <person name="Meyer T.E."/>
        </authorList>
    </citation>
    <scope>NUCLEOTIDE SEQUENCE [LARGE SCALE GENOMIC DNA]</scope>
    <source>
        <strain evidence="12">DSM 112</strain>
    </source>
</reference>
<dbReference type="EMBL" id="JAATWB010000011">
    <property type="protein sequence ID" value="NJA90081.1"/>
    <property type="molecule type" value="Genomic_DNA"/>
</dbReference>
<feature type="modified residue" description="4-aspartylphosphate" evidence="4">
    <location>
        <position position="843"/>
    </location>
</feature>
<dbReference type="CDD" id="cd00082">
    <property type="entry name" value="HisKA"/>
    <property type="match status" value="1"/>
</dbReference>
<evidence type="ECO:0000256" key="6">
    <source>
        <dbReference type="SAM" id="Phobius"/>
    </source>
</evidence>
<dbReference type="SUPFAM" id="SSF52172">
    <property type="entry name" value="CheY-like"/>
    <property type="match status" value="2"/>
</dbReference>
<dbReference type="PRINTS" id="PR00344">
    <property type="entry name" value="BCTRLSENSOR"/>
</dbReference>
<dbReference type="Gene3D" id="3.40.50.2300">
    <property type="match status" value="2"/>
</dbReference>
<feature type="domain" description="Histidine kinase" evidence="7">
    <location>
        <begin position="380"/>
        <end position="601"/>
    </location>
</feature>
<dbReference type="Gene3D" id="3.30.565.10">
    <property type="entry name" value="Histidine kinase-like ATPase, C-terminal domain"/>
    <property type="match status" value="1"/>
</dbReference>